<evidence type="ECO:0000256" key="3">
    <source>
        <dbReference type="ARBA" id="ARBA00023274"/>
    </source>
</evidence>
<dbReference type="GO" id="GO:0015934">
    <property type="term" value="C:large ribosomal subunit"/>
    <property type="evidence" value="ECO:0007669"/>
    <property type="project" value="InterPro"/>
</dbReference>
<feature type="region of interest" description="Disordered" evidence="6">
    <location>
        <begin position="1"/>
        <end position="21"/>
    </location>
</feature>
<proteinExistence type="inferred from homology"/>
<dbReference type="AlphaFoldDB" id="A0A2N5JBT9"/>
<reference evidence="7 8" key="1">
    <citation type="submission" date="2017-07" db="EMBL/GenBank/DDBJ databases">
        <title>Bifidobacterium novel species.</title>
        <authorList>
            <person name="Lugli G.A."/>
            <person name="Milani C."/>
            <person name="Duranti S."/>
            <person name="Mangifesta M."/>
        </authorList>
    </citation>
    <scope>NUCLEOTIDE SEQUENCE [LARGE SCALE GENOMIC DNA]</scope>
    <source>
        <strain evidence="8">Uis1B</strain>
    </source>
</reference>
<keyword evidence="3 5" id="KW-0687">Ribonucleoprotein</keyword>
<dbReference type="Pfam" id="PF01783">
    <property type="entry name" value="Ribosomal_L32p"/>
    <property type="match status" value="1"/>
</dbReference>
<sequence>MANPKVRTSRANTHSRRANWKAKPVSLATVTTPDGRTVQVPQHLAAAARKGYIEV</sequence>
<keyword evidence="8" id="KW-1185">Reference proteome</keyword>
<dbReference type="RefSeq" id="WP_101615253.1">
    <property type="nucleotide sequence ID" value="NZ_NMWU01000007.1"/>
</dbReference>
<organism evidence="7 8">
    <name type="scientific">Bifidobacterium margollesii</name>
    <dbReference type="NCBI Taxonomy" id="2020964"/>
    <lineage>
        <taxon>Bacteria</taxon>
        <taxon>Bacillati</taxon>
        <taxon>Actinomycetota</taxon>
        <taxon>Actinomycetes</taxon>
        <taxon>Bifidobacteriales</taxon>
        <taxon>Bifidobacteriaceae</taxon>
        <taxon>Bifidobacterium</taxon>
    </lineage>
</organism>
<dbReference type="GO" id="GO:0003735">
    <property type="term" value="F:structural constituent of ribosome"/>
    <property type="evidence" value="ECO:0007669"/>
    <property type="project" value="InterPro"/>
</dbReference>
<evidence type="ECO:0000256" key="1">
    <source>
        <dbReference type="ARBA" id="ARBA00008560"/>
    </source>
</evidence>
<name>A0A2N5JBT9_9BIFI</name>
<dbReference type="InterPro" id="IPR011332">
    <property type="entry name" value="Ribosomal_zn-bd"/>
</dbReference>
<comment type="caution">
    <text evidence="7">The sequence shown here is derived from an EMBL/GenBank/DDBJ whole genome shotgun (WGS) entry which is preliminary data.</text>
</comment>
<evidence type="ECO:0000256" key="4">
    <source>
        <dbReference type="ARBA" id="ARBA00035178"/>
    </source>
</evidence>
<dbReference type="OrthoDB" id="9807363at2"/>
<accession>A0A2N5JBT9</accession>
<dbReference type="EMBL" id="NMWU01000007">
    <property type="protein sequence ID" value="PLS31669.1"/>
    <property type="molecule type" value="Genomic_DNA"/>
</dbReference>
<comment type="similarity">
    <text evidence="1 5">Belongs to the bacterial ribosomal protein bL32 family.</text>
</comment>
<gene>
    <name evidence="5" type="primary">rpmF</name>
    <name evidence="7" type="ORF">Uis1B_0490</name>
</gene>
<dbReference type="NCBIfam" id="TIGR01031">
    <property type="entry name" value="rpmF_bact"/>
    <property type="match status" value="1"/>
</dbReference>
<evidence type="ECO:0000313" key="7">
    <source>
        <dbReference type="EMBL" id="PLS31669.1"/>
    </source>
</evidence>
<dbReference type="Proteomes" id="UP000235050">
    <property type="component" value="Unassembled WGS sequence"/>
</dbReference>
<evidence type="ECO:0000256" key="6">
    <source>
        <dbReference type="SAM" id="MobiDB-lite"/>
    </source>
</evidence>
<protein>
    <recommendedName>
        <fullName evidence="4 5">Large ribosomal subunit protein bL32</fullName>
    </recommendedName>
</protein>
<evidence type="ECO:0000313" key="8">
    <source>
        <dbReference type="Proteomes" id="UP000235050"/>
    </source>
</evidence>
<evidence type="ECO:0000256" key="2">
    <source>
        <dbReference type="ARBA" id="ARBA00022980"/>
    </source>
</evidence>
<keyword evidence="2 5" id="KW-0689">Ribosomal protein</keyword>
<dbReference type="GO" id="GO:0006412">
    <property type="term" value="P:translation"/>
    <property type="evidence" value="ECO:0007669"/>
    <property type="project" value="UniProtKB-UniRule"/>
</dbReference>
<dbReference type="HAMAP" id="MF_00340">
    <property type="entry name" value="Ribosomal_bL32"/>
    <property type="match status" value="1"/>
</dbReference>
<dbReference type="SUPFAM" id="SSF57829">
    <property type="entry name" value="Zn-binding ribosomal proteins"/>
    <property type="match status" value="1"/>
</dbReference>
<dbReference type="InterPro" id="IPR002677">
    <property type="entry name" value="Ribosomal_bL32"/>
</dbReference>
<evidence type="ECO:0000256" key="5">
    <source>
        <dbReference type="HAMAP-Rule" id="MF_00340"/>
    </source>
</evidence>